<dbReference type="EMBL" id="JAGFNK010000113">
    <property type="protein sequence ID" value="KAI9507746.1"/>
    <property type="molecule type" value="Genomic_DNA"/>
</dbReference>
<keyword evidence="2" id="KW-1185">Reference proteome</keyword>
<sequence length="248" mass="28215">MRLPASVHLVEDLPAMMQGHLIDESYSGTAAGTVILDDEDPITPQSALQQLGLECRRTDFFTDCETSSGVIAQNLSYLVGDIYRALANNMLQFRSQQPSLNRTVITNHSYRLNGEIKIFGRISHRTRFMGELMTQLKTPEMSIPYWGPSNKYTGYEAILGKLVYHAGDVVSVGSPRHVRWAVVFSGLHYTIMYIPRTPGRPRFYCSPITKFCLPPCDDEGQLPPIWSMLVYMLLMEVRDAFEYYRRCS</sequence>
<evidence type="ECO:0000313" key="2">
    <source>
        <dbReference type="Proteomes" id="UP001207468"/>
    </source>
</evidence>
<name>A0ACC0U7W7_9AGAM</name>
<accession>A0ACC0U7W7</accession>
<reference evidence="1" key="1">
    <citation type="submission" date="2021-03" db="EMBL/GenBank/DDBJ databases">
        <title>Evolutionary priming and transition to the ectomycorrhizal habit in an iconic lineage of mushroom-forming fungi: is preadaptation a requirement?</title>
        <authorList>
            <consortium name="DOE Joint Genome Institute"/>
            <person name="Looney B.P."/>
            <person name="Miyauchi S."/>
            <person name="Morin E."/>
            <person name="Drula E."/>
            <person name="Courty P.E."/>
            <person name="Chicoki N."/>
            <person name="Fauchery L."/>
            <person name="Kohler A."/>
            <person name="Kuo A."/>
            <person name="LaButti K."/>
            <person name="Pangilinan J."/>
            <person name="Lipzen A."/>
            <person name="Riley R."/>
            <person name="Andreopoulos W."/>
            <person name="He G."/>
            <person name="Johnson J."/>
            <person name="Barry K.W."/>
            <person name="Grigoriev I.V."/>
            <person name="Nagy L."/>
            <person name="Hibbett D."/>
            <person name="Henrissat B."/>
            <person name="Matheny P.B."/>
            <person name="Labbe J."/>
            <person name="Martin A.F."/>
        </authorList>
    </citation>
    <scope>NUCLEOTIDE SEQUENCE</scope>
    <source>
        <strain evidence="1">BPL698</strain>
    </source>
</reference>
<comment type="caution">
    <text evidence="1">The sequence shown here is derived from an EMBL/GenBank/DDBJ whole genome shotgun (WGS) entry which is preliminary data.</text>
</comment>
<organism evidence="1 2">
    <name type="scientific">Russula earlei</name>
    <dbReference type="NCBI Taxonomy" id="71964"/>
    <lineage>
        <taxon>Eukaryota</taxon>
        <taxon>Fungi</taxon>
        <taxon>Dikarya</taxon>
        <taxon>Basidiomycota</taxon>
        <taxon>Agaricomycotina</taxon>
        <taxon>Agaricomycetes</taxon>
        <taxon>Russulales</taxon>
        <taxon>Russulaceae</taxon>
        <taxon>Russula</taxon>
    </lineage>
</organism>
<proteinExistence type="predicted"/>
<dbReference type="Proteomes" id="UP001207468">
    <property type="component" value="Unassembled WGS sequence"/>
</dbReference>
<gene>
    <name evidence="1" type="ORF">F5148DRAFT_1368250</name>
</gene>
<evidence type="ECO:0000313" key="1">
    <source>
        <dbReference type="EMBL" id="KAI9507746.1"/>
    </source>
</evidence>
<protein>
    <submittedName>
        <fullName evidence="1">Uncharacterized protein</fullName>
    </submittedName>
</protein>